<dbReference type="Gene3D" id="3.80.10.10">
    <property type="entry name" value="Ribonuclease Inhibitor"/>
    <property type="match status" value="1"/>
</dbReference>
<comment type="subcellular location">
    <subcellularLocation>
        <location evidence="1">Cell envelope</location>
    </subcellularLocation>
</comment>
<sequence length="449" mass="49015">MSQLNDFPTSPNSRSSWRAASRFKEHLSLALTPIDPQVEQSHFSPDSPTGHHDTDTTQSNRTFSLGSSRSTMYRSPPRSNARDVEKGASSIHTSPRSATTFRDRFTKLFFDVRSLRKERDVDLPIQHPELNEWQPLHIEKRNPRCSCSRCKNDSVRKWRRRMLLIALLLFLFYVFANLIVLNVRVLSSTTTNTHSQIASATPSSSSASSSSTLSADAQQCIMQYTLNAPTSPTTYPCSTCLPLLSNILYNYTSVYPAARDATQFCALRALWEDADSGGQAGLEASGWVQDVRFCAWGGVQCNGSGKVSSLQLTFPAVPASIPAEFGNLTALETLKIIGNNKIPGGSLDQSFSSLTMLSTLHLESTGLNAFPKTLSNLTSLTLIKNAQLPSQLPANVVELPLQILIVNNETLFLTSDQQNAICGNDLGGKLQTCDLRGTGVQSCGSCLVG</sequence>
<evidence type="ECO:0000256" key="2">
    <source>
        <dbReference type="SAM" id="MobiDB-lite"/>
    </source>
</evidence>
<proteinExistence type="predicted"/>
<dbReference type="Proteomes" id="UP000310158">
    <property type="component" value="Unassembled WGS sequence"/>
</dbReference>
<keyword evidence="3" id="KW-0472">Membrane</keyword>
<name>A0A4S4M0V9_9AGAM</name>
<dbReference type="EMBL" id="SGPL01000068">
    <property type="protein sequence ID" value="THH18676.1"/>
    <property type="molecule type" value="Genomic_DNA"/>
</dbReference>
<keyword evidence="3" id="KW-0812">Transmembrane</keyword>
<feature type="region of interest" description="Disordered" evidence="2">
    <location>
        <begin position="34"/>
        <end position="96"/>
    </location>
</feature>
<dbReference type="SUPFAM" id="SSF52058">
    <property type="entry name" value="L domain-like"/>
    <property type="match status" value="1"/>
</dbReference>
<comment type="caution">
    <text evidence="4">The sequence shown here is derived from an EMBL/GenBank/DDBJ whole genome shotgun (WGS) entry which is preliminary data.</text>
</comment>
<protein>
    <recommendedName>
        <fullName evidence="6">Leucine-rich repeat-containing N-terminal plant-type domain-containing protein</fullName>
    </recommendedName>
</protein>
<evidence type="ECO:0000313" key="5">
    <source>
        <dbReference type="Proteomes" id="UP000310158"/>
    </source>
</evidence>
<keyword evidence="5" id="KW-1185">Reference proteome</keyword>
<gene>
    <name evidence="4" type="ORF">EW146_g2349</name>
</gene>
<dbReference type="OrthoDB" id="676979at2759"/>
<dbReference type="PANTHER" id="PTHR48059">
    <property type="entry name" value="POLYGALACTURONASE INHIBITOR 1"/>
    <property type="match status" value="1"/>
</dbReference>
<evidence type="ECO:0000256" key="1">
    <source>
        <dbReference type="ARBA" id="ARBA00004196"/>
    </source>
</evidence>
<evidence type="ECO:0008006" key="6">
    <source>
        <dbReference type="Google" id="ProtNLM"/>
    </source>
</evidence>
<dbReference type="InterPro" id="IPR032675">
    <property type="entry name" value="LRR_dom_sf"/>
</dbReference>
<evidence type="ECO:0000256" key="3">
    <source>
        <dbReference type="SAM" id="Phobius"/>
    </source>
</evidence>
<feature type="compositionally biased region" description="Polar residues" evidence="2">
    <location>
        <begin position="56"/>
        <end position="73"/>
    </location>
</feature>
<evidence type="ECO:0000313" key="4">
    <source>
        <dbReference type="EMBL" id="THH18676.1"/>
    </source>
</evidence>
<accession>A0A4S4M0V9</accession>
<reference evidence="4 5" key="1">
    <citation type="submission" date="2019-02" db="EMBL/GenBank/DDBJ databases">
        <title>Genome sequencing of the rare red list fungi Bondarzewia mesenterica.</title>
        <authorList>
            <person name="Buettner E."/>
            <person name="Kellner H."/>
        </authorList>
    </citation>
    <scope>NUCLEOTIDE SEQUENCE [LARGE SCALE GENOMIC DNA]</scope>
    <source>
        <strain evidence="4 5">DSM 108281</strain>
    </source>
</reference>
<keyword evidence="3" id="KW-1133">Transmembrane helix</keyword>
<dbReference type="InterPro" id="IPR051848">
    <property type="entry name" value="PGIP"/>
</dbReference>
<feature type="transmembrane region" description="Helical" evidence="3">
    <location>
        <begin position="162"/>
        <end position="181"/>
    </location>
</feature>
<feature type="compositionally biased region" description="Polar residues" evidence="2">
    <location>
        <begin position="38"/>
        <end position="47"/>
    </location>
</feature>
<dbReference type="PANTHER" id="PTHR48059:SF30">
    <property type="entry name" value="OS06G0587000 PROTEIN"/>
    <property type="match status" value="1"/>
</dbReference>
<dbReference type="AlphaFoldDB" id="A0A4S4M0V9"/>
<organism evidence="4 5">
    <name type="scientific">Bondarzewia mesenterica</name>
    <dbReference type="NCBI Taxonomy" id="1095465"/>
    <lineage>
        <taxon>Eukaryota</taxon>
        <taxon>Fungi</taxon>
        <taxon>Dikarya</taxon>
        <taxon>Basidiomycota</taxon>
        <taxon>Agaricomycotina</taxon>
        <taxon>Agaricomycetes</taxon>
        <taxon>Russulales</taxon>
        <taxon>Bondarzewiaceae</taxon>
        <taxon>Bondarzewia</taxon>
    </lineage>
</organism>